<dbReference type="GO" id="GO:0006508">
    <property type="term" value="P:proteolysis"/>
    <property type="evidence" value="ECO:0007669"/>
    <property type="project" value="UniProtKB-KW"/>
</dbReference>
<accession>A0A836CFI2</accession>
<feature type="compositionally biased region" description="Basic and acidic residues" evidence="5">
    <location>
        <begin position="175"/>
        <end position="188"/>
    </location>
</feature>
<protein>
    <recommendedName>
        <fullName evidence="6">Ubiquitin-like protease family profile domain-containing protein</fullName>
    </recommendedName>
</protein>
<feature type="region of interest" description="Disordered" evidence="5">
    <location>
        <begin position="1"/>
        <end position="25"/>
    </location>
</feature>
<evidence type="ECO:0000256" key="3">
    <source>
        <dbReference type="ARBA" id="ARBA00022801"/>
    </source>
</evidence>
<evidence type="ECO:0000256" key="1">
    <source>
        <dbReference type="ARBA" id="ARBA00005234"/>
    </source>
</evidence>
<dbReference type="AlphaFoldDB" id="A0A836CFI2"/>
<evidence type="ECO:0000259" key="6">
    <source>
        <dbReference type="PROSITE" id="PS50600"/>
    </source>
</evidence>
<dbReference type="InterPro" id="IPR044613">
    <property type="entry name" value="Nep1/2-like"/>
</dbReference>
<dbReference type="InterPro" id="IPR038765">
    <property type="entry name" value="Papain-like_cys_pep_sf"/>
</dbReference>
<reference evidence="7" key="1">
    <citation type="submission" date="2021-02" db="EMBL/GenBank/DDBJ databases">
        <title>First Annotated Genome of the Yellow-green Alga Tribonema minus.</title>
        <authorList>
            <person name="Mahan K.M."/>
        </authorList>
    </citation>
    <scope>NUCLEOTIDE SEQUENCE</scope>
    <source>
        <strain evidence="7">UTEX B ZZ1240</strain>
    </source>
</reference>
<comment type="similarity">
    <text evidence="1">Belongs to the peptidase C48 family.</text>
</comment>
<dbReference type="SUPFAM" id="SSF54001">
    <property type="entry name" value="Cysteine proteinases"/>
    <property type="match status" value="1"/>
</dbReference>
<evidence type="ECO:0000256" key="4">
    <source>
        <dbReference type="ARBA" id="ARBA00022807"/>
    </source>
</evidence>
<keyword evidence="3" id="KW-0378">Hydrolase</keyword>
<dbReference type="GO" id="GO:0019784">
    <property type="term" value="F:deNEDDylase activity"/>
    <property type="evidence" value="ECO:0007669"/>
    <property type="project" value="InterPro"/>
</dbReference>
<evidence type="ECO:0000256" key="2">
    <source>
        <dbReference type="ARBA" id="ARBA00022670"/>
    </source>
</evidence>
<dbReference type="PANTHER" id="PTHR46468:SF1">
    <property type="entry name" value="SENTRIN-SPECIFIC PROTEASE 8"/>
    <property type="match status" value="1"/>
</dbReference>
<feature type="domain" description="Ubiquitin-like protease family profile" evidence="6">
    <location>
        <begin position="539"/>
        <end position="700"/>
    </location>
</feature>
<feature type="region of interest" description="Disordered" evidence="5">
    <location>
        <begin position="83"/>
        <end position="291"/>
    </location>
</feature>
<dbReference type="Proteomes" id="UP000664859">
    <property type="component" value="Unassembled WGS sequence"/>
</dbReference>
<dbReference type="Pfam" id="PF02902">
    <property type="entry name" value="Peptidase_C48"/>
    <property type="match status" value="1"/>
</dbReference>
<comment type="caution">
    <text evidence="7">The sequence shown here is derived from an EMBL/GenBank/DDBJ whole genome shotgun (WGS) entry which is preliminary data.</text>
</comment>
<dbReference type="PROSITE" id="PS50600">
    <property type="entry name" value="ULP_PROTEASE"/>
    <property type="match status" value="1"/>
</dbReference>
<feature type="compositionally biased region" description="Low complexity" evidence="5">
    <location>
        <begin position="269"/>
        <end position="283"/>
    </location>
</feature>
<dbReference type="OrthoDB" id="108785at2759"/>
<dbReference type="GO" id="GO:0008234">
    <property type="term" value="F:cysteine-type peptidase activity"/>
    <property type="evidence" value="ECO:0007669"/>
    <property type="project" value="UniProtKB-KW"/>
</dbReference>
<feature type="compositionally biased region" description="Acidic residues" evidence="5">
    <location>
        <begin position="105"/>
        <end position="119"/>
    </location>
</feature>
<keyword evidence="8" id="KW-1185">Reference proteome</keyword>
<dbReference type="Gene3D" id="3.40.395.10">
    <property type="entry name" value="Adenoviral Proteinase, Chain A"/>
    <property type="match status" value="1"/>
</dbReference>
<dbReference type="GO" id="GO:0000338">
    <property type="term" value="P:protein deneddylation"/>
    <property type="evidence" value="ECO:0007669"/>
    <property type="project" value="TreeGrafter"/>
</dbReference>
<dbReference type="EMBL" id="JAFCMP010000157">
    <property type="protein sequence ID" value="KAG5184600.1"/>
    <property type="molecule type" value="Genomic_DNA"/>
</dbReference>
<sequence length="736" mass="80462">MPRAPITPDERAKRKRLQTNVNHGRRDLKAAVRAVLSVEQREVVAEVLRAKVRLLNEHAKEFGANKGTIKDPDAVVSAAIQEAQQPNDHDGYNDSSVVPRKAGDGDGDGGSDADIDGEEGALKPKAPAASQRRRHSAAAAPRASKGRGETPGKRQLSAASRASKAEYSDVDSSEPEARFNRSQSDGEKVALTLKSPAINAPPQRRRRSAAAAPSASNGRVAQLRGQTVTTPPMETPLIPPWSSVAESSGDSFHPEARCNRSSGDAQVGAAATSASNADMADADTATDKPATKRARLHAPACMYEEDPTSEEEALGHPCCNWTHVKAVQAEINTLFKYKRQECLEVCAKMGLSESAVKTGLLNHHFFMEGGSFVSFNSKHAHDLCTDALGGVMPFTLTRDKTFLFVSERWFTAFRAIDRKVKVNGVVPPEYSTILYQLHDLLKKQTLVNQLTRTRWISHDTLNLDSDSGGSGGSGGSGNAKAAVNLRDTRTKLPALHFKRLPVQLAEAGFTEEQADAASALWGWSGTINQDTVVLDGPWYTLKGSDLTRIAGTEWLNDVIMDAFLDVSLACPPASNVMAVPLATRGDQLLPWVRSYEGRLDCAAHLVIPLNDANRHWLVGVVDRQRNVLTLYDSCCSVKPLPDMELRERQVQHVHTVLSTIYRDHDPAAMSVVDPMRENPKKQQKNGSDCGVFVCANAWCHLNNQPFLTQKEAKFFRWYILHILCTRLKRINGAELV</sequence>
<dbReference type="InterPro" id="IPR003653">
    <property type="entry name" value="Peptidase_C48_C"/>
</dbReference>
<name>A0A836CFI2_9STRA</name>
<evidence type="ECO:0000313" key="8">
    <source>
        <dbReference type="Proteomes" id="UP000664859"/>
    </source>
</evidence>
<keyword evidence="2" id="KW-0645">Protease</keyword>
<keyword evidence="4" id="KW-0788">Thiol protease</keyword>
<organism evidence="7 8">
    <name type="scientific">Tribonema minus</name>
    <dbReference type="NCBI Taxonomy" id="303371"/>
    <lineage>
        <taxon>Eukaryota</taxon>
        <taxon>Sar</taxon>
        <taxon>Stramenopiles</taxon>
        <taxon>Ochrophyta</taxon>
        <taxon>PX clade</taxon>
        <taxon>Xanthophyceae</taxon>
        <taxon>Tribonematales</taxon>
        <taxon>Tribonemataceae</taxon>
        <taxon>Tribonema</taxon>
    </lineage>
</organism>
<proteinExistence type="inferred from homology"/>
<dbReference type="PANTHER" id="PTHR46468">
    <property type="entry name" value="SENTRIN-SPECIFIC PROTEASE 8"/>
    <property type="match status" value="1"/>
</dbReference>
<gene>
    <name evidence="7" type="ORF">JKP88DRAFT_244612</name>
</gene>
<evidence type="ECO:0000256" key="5">
    <source>
        <dbReference type="SAM" id="MobiDB-lite"/>
    </source>
</evidence>
<evidence type="ECO:0000313" key="7">
    <source>
        <dbReference type="EMBL" id="KAG5184600.1"/>
    </source>
</evidence>